<name>A0A9W6PXB6_9ACTN</name>
<organism evidence="2 3">
    <name type="scientific">Actinomadura rubrobrunea</name>
    <dbReference type="NCBI Taxonomy" id="115335"/>
    <lineage>
        <taxon>Bacteria</taxon>
        <taxon>Bacillati</taxon>
        <taxon>Actinomycetota</taxon>
        <taxon>Actinomycetes</taxon>
        <taxon>Streptosporangiales</taxon>
        <taxon>Thermomonosporaceae</taxon>
        <taxon>Actinomadura</taxon>
    </lineage>
</organism>
<comment type="caution">
    <text evidence="2">The sequence shown here is derived from an EMBL/GenBank/DDBJ whole genome shotgun (WGS) entry which is preliminary data.</text>
</comment>
<gene>
    <name evidence="2" type="ORF">Arub01_31450</name>
</gene>
<evidence type="ECO:0000313" key="3">
    <source>
        <dbReference type="Proteomes" id="UP001165124"/>
    </source>
</evidence>
<dbReference type="Proteomes" id="UP001165124">
    <property type="component" value="Unassembled WGS sequence"/>
</dbReference>
<protein>
    <submittedName>
        <fullName evidence="2">Uncharacterized protein</fullName>
    </submittedName>
</protein>
<feature type="compositionally biased region" description="Basic and acidic residues" evidence="1">
    <location>
        <begin position="312"/>
        <end position="330"/>
    </location>
</feature>
<dbReference type="RefSeq" id="WP_067911575.1">
    <property type="nucleotide sequence ID" value="NZ_BSRZ01000007.1"/>
</dbReference>
<reference evidence="2" key="1">
    <citation type="submission" date="2023-02" db="EMBL/GenBank/DDBJ databases">
        <title>Actinomadura rubrobrunea NBRC 14622.</title>
        <authorList>
            <person name="Ichikawa N."/>
            <person name="Sato H."/>
            <person name="Tonouchi N."/>
        </authorList>
    </citation>
    <scope>NUCLEOTIDE SEQUENCE</scope>
    <source>
        <strain evidence="2">NBRC 14622</strain>
    </source>
</reference>
<evidence type="ECO:0000313" key="2">
    <source>
        <dbReference type="EMBL" id="GLW64901.1"/>
    </source>
</evidence>
<dbReference type="EMBL" id="BSRZ01000007">
    <property type="protein sequence ID" value="GLW64901.1"/>
    <property type="molecule type" value="Genomic_DNA"/>
</dbReference>
<accession>A0A9W6PXB6</accession>
<feature type="compositionally biased region" description="Basic and acidic residues" evidence="1">
    <location>
        <begin position="357"/>
        <end position="385"/>
    </location>
</feature>
<keyword evidence="3" id="KW-1185">Reference proteome</keyword>
<evidence type="ECO:0000256" key="1">
    <source>
        <dbReference type="SAM" id="MobiDB-lite"/>
    </source>
</evidence>
<sequence length="492" mass="54110">MGRVDSATAGFEAARAVADAVLYEGYLLYPYRRSSIKNRVRWQFGVLTPRTWTLARGPADAGVAGSAETWWQQTECLLEAPADAVVDCRVRFLQMQRRSVERRTPDGAYRPVDALEAGPRTELSFDEAVPWEFDVGFSVAEVLAETREVTLRADAGEDVEPLADETGRPIGRVVRGRAPVTVLLAVSASPCQARTPAFRLRVRVENLNDTFQVEASRDEALRVSPIATHVLLAARDGAFVSLLDPPPWAVDAVRACSNQHTFPVLAGAPGRRDVVLSSPILLYDHPRVAPESPGDLHDATEIDEMLSLRTRTLTDTEKREARATDPRAARILDQVDGMPPKILSRLHGTIRSRRPVPPHDRPSDGHDRPSDRHDRPSDGTGEERPSTPWWDPGADSSVSPETDTVMVSGVPVSKGTRVRLRPRSRGTDPQDAFLDGRTATVEAVLLDVDGARHLAVTVDDDPGADLHRWYGRFRYFFPDEVEPLVGEGGDAP</sequence>
<dbReference type="AlphaFoldDB" id="A0A9W6PXB6"/>
<feature type="region of interest" description="Disordered" evidence="1">
    <location>
        <begin position="307"/>
        <end position="432"/>
    </location>
</feature>
<proteinExistence type="predicted"/>